<dbReference type="PANTHER" id="PTHR23504:SF16">
    <property type="entry name" value="TRANSPORTER, PUTATIVE (AFU_ORTHOLOGUE AFUA_1G13970)-RELATED"/>
    <property type="match status" value="1"/>
</dbReference>
<feature type="transmembrane region" description="Helical" evidence="6">
    <location>
        <begin position="290"/>
        <end position="310"/>
    </location>
</feature>
<evidence type="ECO:0000256" key="6">
    <source>
        <dbReference type="SAM" id="Phobius"/>
    </source>
</evidence>
<reference evidence="7 8" key="2">
    <citation type="submission" date="2015-05" db="EMBL/GenBank/DDBJ databases">
        <authorList>
            <person name="Morales-Cruz A."/>
            <person name="Amrine K.C."/>
            <person name="Cantu D."/>
        </authorList>
    </citation>
    <scope>NUCLEOTIDE SEQUENCE [LARGE SCALE GENOMIC DNA]</scope>
    <source>
        <strain evidence="7">UCRPC4</strain>
    </source>
</reference>
<proteinExistence type="predicted"/>
<dbReference type="AlphaFoldDB" id="A0A0G2F0R5"/>
<dbReference type="Gene3D" id="1.20.1250.20">
    <property type="entry name" value="MFS general substrate transporter like domains"/>
    <property type="match status" value="1"/>
</dbReference>
<feature type="transmembrane region" description="Helical" evidence="6">
    <location>
        <begin position="173"/>
        <end position="197"/>
    </location>
</feature>
<keyword evidence="5 6" id="KW-0472">Membrane</keyword>
<dbReference type="Proteomes" id="UP000053317">
    <property type="component" value="Unassembled WGS sequence"/>
</dbReference>
<feature type="transmembrane region" description="Helical" evidence="6">
    <location>
        <begin position="259"/>
        <end position="278"/>
    </location>
</feature>
<dbReference type="PANTHER" id="PTHR23504">
    <property type="entry name" value="MAJOR FACILITATOR SUPERFAMILY DOMAIN-CONTAINING PROTEIN 10"/>
    <property type="match status" value="1"/>
</dbReference>
<comment type="caution">
    <text evidence="7">The sequence shown here is derived from an EMBL/GenBank/DDBJ whole genome shotgun (WGS) entry which is preliminary data.</text>
</comment>
<dbReference type="InterPro" id="IPR036259">
    <property type="entry name" value="MFS_trans_sf"/>
</dbReference>
<dbReference type="SUPFAM" id="SSF103473">
    <property type="entry name" value="MFS general substrate transporter"/>
    <property type="match status" value="1"/>
</dbReference>
<organism evidence="7 8">
    <name type="scientific">Phaeomoniella chlamydospora</name>
    <name type="common">Phaeoacremonium chlamydosporum</name>
    <dbReference type="NCBI Taxonomy" id="158046"/>
    <lineage>
        <taxon>Eukaryota</taxon>
        <taxon>Fungi</taxon>
        <taxon>Dikarya</taxon>
        <taxon>Ascomycota</taxon>
        <taxon>Pezizomycotina</taxon>
        <taxon>Eurotiomycetes</taxon>
        <taxon>Chaetothyriomycetidae</taxon>
        <taxon>Phaeomoniellales</taxon>
        <taxon>Phaeomoniellaceae</taxon>
        <taxon>Phaeomoniella</taxon>
    </lineage>
</organism>
<evidence type="ECO:0000313" key="8">
    <source>
        <dbReference type="Proteomes" id="UP000053317"/>
    </source>
</evidence>
<dbReference type="OrthoDB" id="10262656at2759"/>
<evidence type="ECO:0000256" key="5">
    <source>
        <dbReference type="ARBA" id="ARBA00023136"/>
    </source>
</evidence>
<evidence type="ECO:0000256" key="2">
    <source>
        <dbReference type="ARBA" id="ARBA00022448"/>
    </source>
</evidence>
<reference evidence="7 8" key="1">
    <citation type="submission" date="2015-05" db="EMBL/GenBank/DDBJ databases">
        <title>Distinctive expansion of gene families associated with plant cell wall degradation and secondary metabolism in the genomes of grapevine trunk pathogens.</title>
        <authorList>
            <person name="Lawrence D.P."/>
            <person name="Travadon R."/>
            <person name="Rolshausen P.E."/>
            <person name="Baumgartner K."/>
        </authorList>
    </citation>
    <scope>NUCLEOTIDE SEQUENCE [LARGE SCALE GENOMIC DNA]</scope>
    <source>
        <strain evidence="7">UCRPC4</strain>
    </source>
</reference>
<protein>
    <submittedName>
        <fullName evidence="7">Putative mfs</fullName>
    </submittedName>
</protein>
<gene>
    <name evidence="7" type="ORF">UCRPC4_g00783</name>
</gene>
<evidence type="ECO:0000313" key="7">
    <source>
        <dbReference type="EMBL" id="KKY27939.1"/>
    </source>
</evidence>
<evidence type="ECO:0000256" key="4">
    <source>
        <dbReference type="ARBA" id="ARBA00022989"/>
    </source>
</evidence>
<accession>A0A0G2F0R5</accession>
<dbReference type="GO" id="GO:0016020">
    <property type="term" value="C:membrane"/>
    <property type="evidence" value="ECO:0007669"/>
    <property type="project" value="UniProtKB-SubCell"/>
</dbReference>
<keyword evidence="3 6" id="KW-0812">Transmembrane</keyword>
<keyword evidence="4 6" id="KW-1133">Transmembrane helix</keyword>
<feature type="transmembrane region" description="Helical" evidence="6">
    <location>
        <begin position="68"/>
        <end position="89"/>
    </location>
</feature>
<dbReference type="EMBL" id="LCWF01000019">
    <property type="protein sequence ID" value="KKY27939.1"/>
    <property type="molecule type" value="Genomic_DNA"/>
</dbReference>
<feature type="transmembrane region" description="Helical" evidence="6">
    <location>
        <begin position="366"/>
        <end position="384"/>
    </location>
</feature>
<comment type="subcellular location">
    <subcellularLocation>
        <location evidence="1">Membrane</location>
        <topology evidence="1">Multi-pass membrane protein</topology>
    </subcellularLocation>
</comment>
<feature type="transmembrane region" description="Helical" evidence="6">
    <location>
        <begin position="12"/>
        <end position="37"/>
    </location>
</feature>
<name>A0A0G2F0R5_PHACM</name>
<evidence type="ECO:0000256" key="1">
    <source>
        <dbReference type="ARBA" id="ARBA00004141"/>
    </source>
</evidence>
<keyword evidence="2" id="KW-0813">Transport</keyword>
<keyword evidence="8" id="KW-1185">Reference proteome</keyword>
<sequence>MIAEAVDKRYHARAFLLLPAAFNVANILGPILGGLLADPIQQYPGIFSEDSWISKSALYSWLTNYPYAAPNILSAFLLFLEAALVWLGLHETLASRKGCRDRGTELTAMIRSLWRRIPFTRNAGYSLVDSQEKSWDPIQEGELGNAEPTQIIRAPARPVVRQRLPFHRMWTKNVIMVLLTTAIFDFQMGAFASLWVIHLSAPRSESQAHSLVTFTGGLSFPPSKIGFAMSLLGIIGIILQFMLYPSVNAKFGLLRSFRYSLYLFPIAYFLAPYLSLLPSSTPAPEQASGFLVWFGIAVILFLQVAARTFALPATIILLNNCSPHPSVLGTIHGLGSSTSSTFRTIGPIVAGKWYAIGLQKGMVETAWWGVSVVSALGVLFAYFVRNGSGHEIKLPGEEEEEMIMIGKRETVTERRGN</sequence>
<feature type="transmembrane region" description="Helical" evidence="6">
    <location>
        <begin position="225"/>
        <end position="247"/>
    </location>
</feature>
<evidence type="ECO:0000256" key="3">
    <source>
        <dbReference type="ARBA" id="ARBA00022692"/>
    </source>
</evidence>